<keyword evidence="5 8" id="KW-0732">Signal</keyword>
<dbReference type="UniPathway" id="UPA00286"/>
<accession>A0A1N6UNG0</accession>
<evidence type="ECO:0000256" key="7">
    <source>
        <dbReference type="ARBA" id="ARBA00022841"/>
    </source>
</evidence>
<reference evidence="9 10" key="1">
    <citation type="submission" date="2017-01" db="EMBL/GenBank/DDBJ databases">
        <authorList>
            <person name="Mah S.A."/>
            <person name="Swanson W.J."/>
            <person name="Moy G.W."/>
            <person name="Vacquier V.D."/>
        </authorList>
    </citation>
    <scope>NUCLEOTIDE SEQUENCE [LARGE SCALE GENOMIC DNA]</scope>
    <source>
        <strain evidence="9 10">RU36E</strain>
    </source>
</reference>
<protein>
    <recommendedName>
        <fullName evidence="4">Alginate biosynthesis protein AlgF</fullName>
    </recommendedName>
</protein>
<comment type="pathway">
    <text evidence="2">Glycan biosynthesis; alginate biosynthesis.</text>
</comment>
<dbReference type="AlphaFoldDB" id="A0A1N6UNG0"/>
<dbReference type="InterPro" id="IPR035422">
    <property type="entry name" value="AlgF"/>
</dbReference>
<dbReference type="GO" id="GO:0042597">
    <property type="term" value="C:periplasmic space"/>
    <property type="evidence" value="ECO:0007669"/>
    <property type="project" value="UniProtKB-SubCell"/>
</dbReference>
<evidence type="ECO:0000256" key="5">
    <source>
        <dbReference type="ARBA" id="ARBA00022729"/>
    </source>
</evidence>
<keyword evidence="6" id="KW-0574">Periplasm</keyword>
<keyword evidence="7" id="KW-0016">Alginate biosynthesis</keyword>
<dbReference type="EMBL" id="FTMP01000006">
    <property type="protein sequence ID" value="SIQ67129.1"/>
    <property type="molecule type" value="Genomic_DNA"/>
</dbReference>
<evidence type="ECO:0000256" key="6">
    <source>
        <dbReference type="ARBA" id="ARBA00022764"/>
    </source>
</evidence>
<dbReference type="Proteomes" id="UP000185841">
    <property type="component" value="Unassembled WGS sequence"/>
</dbReference>
<dbReference type="GO" id="GO:0016740">
    <property type="term" value="F:transferase activity"/>
    <property type="evidence" value="ECO:0007669"/>
    <property type="project" value="UniProtKB-KW"/>
</dbReference>
<dbReference type="RefSeq" id="WP_076427527.1">
    <property type="nucleotide sequence ID" value="NZ_FTMP01000006.1"/>
</dbReference>
<comment type="subcellular location">
    <subcellularLocation>
        <location evidence="1">Periplasm</location>
    </subcellularLocation>
</comment>
<dbReference type="Pfam" id="PF11182">
    <property type="entry name" value="AlgF"/>
    <property type="match status" value="1"/>
</dbReference>
<evidence type="ECO:0000313" key="10">
    <source>
        <dbReference type="Proteomes" id="UP000185841"/>
    </source>
</evidence>
<organism evidence="9 10">
    <name type="scientific">Aquipseudomonas alcaligenes</name>
    <name type="common">Pseudomonas alcaligenes</name>
    <dbReference type="NCBI Taxonomy" id="43263"/>
    <lineage>
        <taxon>Bacteria</taxon>
        <taxon>Pseudomonadati</taxon>
        <taxon>Pseudomonadota</taxon>
        <taxon>Gammaproteobacteria</taxon>
        <taxon>Pseudomonadales</taxon>
        <taxon>Pseudomonadaceae</taxon>
        <taxon>Aquipseudomonas</taxon>
    </lineage>
</organism>
<evidence type="ECO:0000256" key="2">
    <source>
        <dbReference type="ARBA" id="ARBA00005182"/>
    </source>
</evidence>
<feature type="signal peptide" evidence="8">
    <location>
        <begin position="1"/>
        <end position="21"/>
    </location>
</feature>
<evidence type="ECO:0000256" key="8">
    <source>
        <dbReference type="SAM" id="SignalP"/>
    </source>
</evidence>
<gene>
    <name evidence="9" type="ORF">SAMN05878282_106226</name>
</gene>
<evidence type="ECO:0000313" key="9">
    <source>
        <dbReference type="EMBL" id="SIQ67129.1"/>
    </source>
</evidence>
<name>A0A1N6UNG0_AQUAC</name>
<evidence type="ECO:0000256" key="4">
    <source>
        <dbReference type="ARBA" id="ARBA00013964"/>
    </source>
</evidence>
<evidence type="ECO:0000256" key="1">
    <source>
        <dbReference type="ARBA" id="ARBA00004418"/>
    </source>
</evidence>
<evidence type="ECO:0000256" key="3">
    <source>
        <dbReference type="ARBA" id="ARBA00010033"/>
    </source>
</evidence>
<keyword evidence="9" id="KW-0808">Transferase</keyword>
<comment type="similarity">
    <text evidence="3">Belongs to the AlgF family.</text>
</comment>
<feature type="chain" id="PRO_5012003530" description="Alginate biosynthesis protein AlgF" evidence="8">
    <location>
        <begin position="22"/>
        <end position="212"/>
    </location>
</feature>
<proteinExistence type="inferred from homology"/>
<sequence>MKALSRLLLALALLAPALSPAQDGNAALYDAVAPAGSAYIRVLNLSASGAEVMLSGKSAAQKVSAGQLGNYLFSAPGTHKVTVGGASLQADLKPSSATTLVYDGSSLKAIADNYVEDSKKAQIAFYNLTDKPLSLKTLDGKHAVVEGVASQQAGTRMVNEIKIGFAAYAGEQNLAKFDELFLKKGRSYSYVVIPSGAGVRTIAAMNGLDSIK</sequence>
<dbReference type="GO" id="GO:0042121">
    <property type="term" value="P:alginic acid biosynthetic process"/>
    <property type="evidence" value="ECO:0007669"/>
    <property type="project" value="UniProtKB-UniPathway"/>
</dbReference>